<dbReference type="InterPro" id="IPR057708">
    <property type="entry name" value="DUF7948"/>
</dbReference>
<evidence type="ECO:0000313" key="3">
    <source>
        <dbReference type="EMBL" id="KAA9340070.1"/>
    </source>
</evidence>
<dbReference type="CDD" id="cd00146">
    <property type="entry name" value="PKD"/>
    <property type="match status" value="1"/>
</dbReference>
<dbReference type="Pfam" id="PF13585">
    <property type="entry name" value="CHU_C"/>
    <property type="match status" value="1"/>
</dbReference>
<dbReference type="InterPro" id="IPR000601">
    <property type="entry name" value="PKD_dom"/>
</dbReference>
<keyword evidence="1" id="KW-0812">Transmembrane</keyword>
<sequence>MVWLRVFKLYFVLILSINCSIMPCIFTFLSRSVLSLLLAVFFISATRAHTPPKTEPVYEKSLEFIQNRNQLDPAVKFNATLPAGQLYLKSNQWVFSFLDQADFSKSDPHNHFEGGVTSEVLHGHTYTVSFLGANPQTEVKGNKQTPGYRNYFLGDDPKQWASSVPAFEVVHYQNLYPGIDAQLYENRQKLKYDFILQPKADPGLIKMEYMGAENVRLDQGNLVIKTSVNTVTEQKPYAYQVIAGKKTEVPCRFKLKGNMLSFEFPKGYRRNLPLVIDPTLVFSSYTGSILDNWGCTATYDEDGNIYSGGLVRNVWPGTFPVTPGAFKTSFTGIINMAIMKFNPNASGPTSRVWATYLGGSRIDAPHSIVVNNRNELLVLGSTSSNNYPTTTNAFDRSYNGGTPVNPYNNTAASSINFGFFGYNPGSDLVISKLSAGGDALLSSTYLGGSGNDGLLRLSSPLTRNYGDQFRGDIQIDVNDNVYIASSTNSQDFPLSKPFQVNHAGSATDAVVCKLSPDLSSLVWSSYLGGNGHDAAYSVQIDTQFNVFICGGTTSNNLPQTAGAFKPAYSAGQNEPDGFASKIDMNGNLVRTTYIGASGSYDQAYFLQLDGQNNVYLLGQTAGNYPATPGVFSTPVGRQFIQKLNSNLTTGIFSTRFGSADGQFNISPTAFLVDNCERIFVCGWGGEINHQEPDYVQGSTAGLPVTANAIKPSTDGSDFYLMQLSQNATQLDYASFLGGSVPEHVDGGTSRFDKRGFVYQAVCAGCGGNNAFPTTPNAWSTTNGTANNPDRNRRNCNNAAVKFDFAVSAAVTGTTQQACLNAAPFTIAGTPSGGTWSGPGVTSGGVFDPAVAGLGSHALTYTVVVGTCQSTANKVITVVTQPAVNFSGLKNDKYCLSDKPVLLVPSTPGGTFNGPGIQTGNLWSPEAAGPGRHVITYSFTDKNSCTATATDTVEVETPIPVSAGPNEGVCAGTAPFTLAGMSPTGGTWSGDGVTSNGVFAPASVGVGRHTLTYSVVTGNCTYKATKIIEIEPTAEIQTVLPYPNCNSADSLIAGYTPLKINFKNNFPLGKNYHWDFGDGTISTEENPEHVYTEEGTYSVQLTTDFGRECVRSYSVSQLRVVKSIIPNIITPNGDGKNDTFVPKVTCLPQTLKIYSRWGHLVYERENYQDEFNSDNLSSGVYYYHLRDTEGKNWKGWLEIIK</sequence>
<dbReference type="PANTHER" id="PTHR35580:SF1">
    <property type="entry name" value="PHYTASE-LIKE DOMAIN-CONTAINING PROTEIN"/>
    <property type="match status" value="1"/>
</dbReference>
<name>A0A5N1J0C1_9BACT</name>
<gene>
    <name evidence="3" type="ORF">F0P94_06895</name>
</gene>
<dbReference type="Gene3D" id="2.60.40.10">
    <property type="entry name" value="Immunoglobulins"/>
    <property type="match status" value="1"/>
</dbReference>
<dbReference type="SUPFAM" id="SSF49299">
    <property type="entry name" value="PKD domain"/>
    <property type="match status" value="1"/>
</dbReference>
<organism evidence="3 4">
    <name type="scientific">Adhaeribacter soli</name>
    <dbReference type="NCBI Taxonomy" id="2607655"/>
    <lineage>
        <taxon>Bacteria</taxon>
        <taxon>Pseudomonadati</taxon>
        <taxon>Bacteroidota</taxon>
        <taxon>Cytophagia</taxon>
        <taxon>Cytophagales</taxon>
        <taxon>Hymenobacteraceae</taxon>
        <taxon>Adhaeribacter</taxon>
    </lineage>
</organism>
<dbReference type="Pfam" id="PF25778">
    <property type="entry name" value="DUF7948"/>
    <property type="match status" value="1"/>
</dbReference>
<reference evidence="3 4" key="1">
    <citation type="submission" date="2019-09" db="EMBL/GenBank/DDBJ databases">
        <title>Genome sequence of Adhaeribacter sp. M2.</title>
        <authorList>
            <person name="Srinivasan S."/>
        </authorList>
    </citation>
    <scope>NUCLEOTIDE SEQUENCE [LARGE SCALE GENOMIC DNA]</scope>
    <source>
        <strain evidence="3 4">M2</strain>
    </source>
</reference>
<dbReference type="AlphaFoldDB" id="A0A5N1J0C1"/>
<dbReference type="InterPro" id="IPR013783">
    <property type="entry name" value="Ig-like_fold"/>
</dbReference>
<dbReference type="PROSITE" id="PS50093">
    <property type="entry name" value="PKD"/>
    <property type="match status" value="1"/>
</dbReference>
<comment type="caution">
    <text evidence="3">The sequence shown here is derived from an EMBL/GenBank/DDBJ whole genome shotgun (WGS) entry which is preliminary data.</text>
</comment>
<feature type="domain" description="PKD" evidence="2">
    <location>
        <begin position="1066"/>
        <end position="1101"/>
    </location>
</feature>
<dbReference type="EMBL" id="VTWT01000003">
    <property type="protein sequence ID" value="KAA9340070.1"/>
    <property type="molecule type" value="Genomic_DNA"/>
</dbReference>
<accession>A0A5N1J0C1</accession>
<dbReference type="PANTHER" id="PTHR35580">
    <property type="entry name" value="CELL SURFACE GLYCOPROTEIN (S-LAYER PROTEIN)-LIKE PROTEIN"/>
    <property type="match status" value="1"/>
</dbReference>
<evidence type="ECO:0000313" key="4">
    <source>
        <dbReference type="Proteomes" id="UP000326570"/>
    </source>
</evidence>
<dbReference type="Proteomes" id="UP000326570">
    <property type="component" value="Unassembled WGS sequence"/>
</dbReference>
<feature type="transmembrane region" description="Helical" evidence="1">
    <location>
        <begin position="12"/>
        <end position="43"/>
    </location>
</feature>
<dbReference type="InterPro" id="IPR052918">
    <property type="entry name" value="Motility_Chemotaxis_Reg"/>
</dbReference>
<evidence type="ECO:0000256" key="1">
    <source>
        <dbReference type="SAM" id="Phobius"/>
    </source>
</evidence>
<keyword evidence="4" id="KW-1185">Reference proteome</keyword>
<keyword evidence="1" id="KW-1133">Transmembrane helix</keyword>
<evidence type="ECO:0000259" key="2">
    <source>
        <dbReference type="PROSITE" id="PS50093"/>
    </source>
</evidence>
<keyword evidence="1" id="KW-0472">Membrane</keyword>
<proteinExistence type="predicted"/>
<protein>
    <submittedName>
        <fullName evidence="3">PKD domain-containing protein</fullName>
    </submittedName>
</protein>
<dbReference type="Pfam" id="PF18911">
    <property type="entry name" value="PKD_4"/>
    <property type="match status" value="1"/>
</dbReference>
<dbReference type="InterPro" id="IPR035986">
    <property type="entry name" value="PKD_dom_sf"/>
</dbReference>